<dbReference type="Proteomes" id="UP000074382">
    <property type="component" value="Unassembled WGS sequence"/>
</dbReference>
<keyword evidence="2 4" id="KW-0732">Signal</keyword>
<keyword evidence="7" id="KW-1185">Reference proteome</keyword>
<reference evidence="7" key="1">
    <citation type="journal article" date="2017" name="Acta Aliment.">
        <title>Plant polysaccharide degrading enzyme system of Thermpbifida cellulosilytica TB100 revealed by de novo genome project data.</title>
        <authorList>
            <person name="Toth A."/>
            <person name="Baka E."/>
            <person name="Luzics S."/>
            <person name="Bata-Vidacs I."/>
            <person name="Nagy I."/>
            <person name="Balint B."/>
            <person name="Herceg R."/>
            <person name="Olasz F."/>
            <person name="Wilk T."/>
            <person name="Nagy T."/>
            <person name="Kriszt B."/>
            <person name="Nagy I."/>
            <person name="Kukolya J."/>
        </authorList>
    </citation>
    <scope>NUCLEOTIDE SEQUENCE [LARGE SCALE GENOMIC DNA]</scope>
    <source>
        <strain evidence="7">TB100</strain>
    </source>
</reference>
<evidence type="ECO:0000256" key="4">
    <source>
        <dbReference type="SAM" id="SignalP"/>
    </source>
</evidence>
<feature type="domain" description="Peptidase S33 tripeptidyl aminopeptidase-like C-terminal" evidence="5">
    <location>
        <begin position="410"/>
        <end position="512"/>
    </location>
</feature>
<evidence type="ECO:0000256" key="1">
    <source>
        <dbReference type="ARBA" id="ARBA00010088"/>
    </source>
</evidence>
<organism evidence="6 7">
    <name type="scientific">Thermobifida cellulosilytica TB100</name>
    <dbReference type="NCBI Taxonomy" id="665004"/>
    <lineage>
        <taxon>Bacteria</taxon>
        <taxon>Bacillati</taxon>
        <taxon>Actinomycetota</taxon>
        <taxon>Actinomycetes</taxon>
        <taxon>Streptosporangiales</taxon>
        <taxon>Nocardiopsidaceae</taxon>
        <taxon>Thermobifida</taxon>
    </lineage>
</organism>
<accession>A0A147KN35</accession>
<evidence type="ECO:0000313" key="6">
    <source>
        <dbReference type="EMBL" id="KUP98686.1"/>
    </source>
</evidence>
<dbReference type="STRING" id="665004.AC529_00145"/>
<evidence type="ECO:0000256" key="2">
    <source>
        <dbReference type="ARBA" id="ARBA00022729"/>
    </source>
</evidence>
<dbReference type="EMBL" id="LGEM01000001">
    <property type="protein sequence ID" value="KUP98686.1"/>
    <property type="molecule type" value="Genomic_DNA"/>
</dbReference>
<keyword evidence="3" id="KW-0378">Hydrolase</keyword>
<dbReference type="PROSITE" id="PS51257">
    <property type="entry name" value="PROKAR_LIPOPROTEIN"/>
    <property type="match status" value="1"/>
</dbReference>
<dbReference type="RefSeq" id="WP_068756474.1">
    <property type="nucleotide sequence ID" value="NZ_KQ950182.1"/>
</dbReference>
<dbReference type="PANTHER" id="PTHR43248">
    <property type="entry name" value="2-SUCCINYL-6-HYDROXY-2,4-CYCLOHEXADIENE-1-CARBOXYLATE SYNTHASE"/>
    <property type="match status" value="1"/>
</dbReference>
<dbReference type="InterPro" id="IPR013595">
    <property type="entry name" value="Pept_S33_TAP-like_C"/>
</dbReference>
<dbReference type="PANTHER" id="PTHR43248:SF29">
    <property type="entry name" value="TRIPEPTIDYL AMINOPEPTIDASE"/>
    <property type="match status" value="1"/>
</dbReference>
<dbReference type="Gene3D" id="3.40.50.1820">
    <property type="entry name" value="alpha/beta hydrolase"/>
    <property type="match status" value="1"/>
</dbReference>
<dbReference type="Pfam" id="PF08386">
    <property type="entry name" value="Abhydrolase_4"/>
    <property type="match status" value="1"/>
</dbReference>
<feature type="chain" id="PRO_5007549954" evidence="4">
    <location>
        <begin position="24"/>
        <end position="514"/>
    </location>
</feature>
<sequence>MGAKGWTGAALAIVLLATGCAEADQADRDAAPEAAGPLAAFYGQEIAWEDCDGDFQCGTFEVPMDYDDPSGPRLEIAVKRLPASGGDPVGSLVVNPGGPGGSGLDYVSGAFLTFGEEVLEQFDIVGFDPRGVGQSSPVYCMDSVELDEFLGFQLDSADGSGDPAAPTDASLEEFVRLNREFVQACQERSGELIHHVGTADVARDLDVLRAVLGDDGLTYLGKSYGTSIGAHYAELFGENVRALVLDGAVALDGDQLELSVEQAGGFTTALRAFVEDCLGLPDCPLADGDGATVEDGIARIGDLLEQAAAEPLVNRLDDREINRTRVELGVLTALYSESFWPEVRTGLTEAIEDGDGTVLLQLGDVLYGRDDEDAYENSVAALVAVNCADNPGPRDLDAYEEAARTVGQTAPLFGPSLAWGALTCAYWPEEAQEDRVAEIDGDGAPPVLVVGTTRDSATPYQWAEEMAETLDSGVLLTWEGDGHTAYGSDSCVDGLVDAYLLEVRVPEDGTVCAL</sequence>
<dbReference type="AlphaFoldDB" id="A0A147KN35"/>
<evidence type="ECO:0000313" key="7">
    <source>
        <dbReference type="Proteomes" id="UP000074382"/>
    </source>
</evidence>
<comment type="caution">
    <text evidence="6">The sequence shown here is derived from an EMBL/GenBank/DDBJ whole genome shotgun (WGS) entry which is preliminary data.</text>
</comment>
<proteinExistence type="inferred from homology"/>
<protein>
    <submittedName>
        <fullName evidence="6">Peptidase</fullName>
    </submittedName>
</protein>
<evidence type="ECO:0000259" key="5">
    <source>
        <dbReference type="Pfam" id="PF08386"/>
    </source>
</evidence>
<dbReference type="GO" id="GO:0016787">
    <property type="term" value="F:hydrolase activity"/>
    <property type="evidence" value="ECO:0007669"/>
    <property type="project" value="UniProtKB-KW"/>
</dbReference>
<name>A0A147KN35_THECS</name>
<evidence type="ECO:0000256" key="3">
    <source>
        <dbReference type="ARBA" id="ARBA00022801"/>
    </source>
</evidence>
<dbReference type="InterPro" id="IPR051601">
    <property type="entry name" value="Serine_prot/Carboxylest_S33"/>
</dbReference>
<gene>
    <name evidence="6" type="ORF">AC529_00145</name>
</gene>
<dbReference type="InterPro" id="IPR029058">
    <property type="entry name" value="AB_hydrolase_fold"/>
</dbReference>
<comment type="similarity">
    <text evidence="1">Belongs to the peptidase S33 family.</text>
</comment>
<feature type="signal peptide" evidence="4">
    <location>
        <begin position="1"/>
        <end position="23"/>
    </location>
</feature>
<dbReference type="SUPFAM" id="SSF53474">
    <property type="entry name" value="alpha/beta-Hydrolases"/>
    <property type="match status" value="1"/>
</dbReference>
<dbReference type="PATRIC" id="fig|665004.4.peg.2575"/>